<accession>A0A9Q1BCM9</accession>
<dbReference type="AlphaFoldDB" id="A0A9Q1BCM9"/>
<evidence type="ECO:0000313" key="14">
    <source>
        <dbReference type="Proteomes" id="UP001152320"/>
    </source>
</evidence>
<keyword evidence="3 11" id="KW-0894">Sodium channel</keyword>
<evidence type="ECO:0000256" key="11">
    <source>
        <dbReference type="RuleBase" id="RU000679"/>
    </source>
</evidence>
<gene>
    <name evidence="13" type="ORF">HOLleu_37803</name>
</gene>
<evidence type="ECO:0000256" key="8">
    <source>
        <dbReference type="ARBA" id="ARBA00023136"/>
    </source>
</evidence>
<keyword evidence="14" id="KW-1185">Reference proteome</keyword>
<dbReference type="Proteomes" id="UP001152320">
    <property type="component" value="Chromosome 20"/>
</dbReference>
<keyword evidence="2 11" id="KW-0813">Transport</keyword>
<proteinExistence type="inferred from homology"/>
<keyword evidence="4 11" id="KW-0812">Transmembrane</keyword>
<keyword evidence="5 12" id="KW-1133">Transmembrane helix</keyword>
<evidence type="ECO:0000256" key="2">
    <source>
        <dbReference type="ARBA" id="ARBA00022448"/>
    </source>
</evidence>
<keyword evidence="8 12" id="KW-0472">Membrane</keyword>
<dbReference type="PANTHER" id="PTHR11690">
    <property type="entry name" value="AMILORIDE-SENSITIVE SODIUM CHANNEL-RELATED"/>
    <property type="match status" value="1"/>
</dbReference>
<dbReference type="Pfam" id="PF00858">
    <property type="entry name" value="ASC"/>
    <property type="match status" value="1"/>
</dbReference>
<keyword evidence="9 11" id="KW-0739">Sodium transport</keyword>
<feature type="transmembrane region" description="Helical" evidence="12">
    <location>
        <begin position="48"/>
        <end position="69"/>
    </location>
</feature>
<dbReference type="OrthoDB" id="5874059at2759"/>
<organism evidence="13 14">
    <name type="scientific">Holothuria leucospilota</name>
    <name type="common">Black long sea cucumber</name>
    <name type="synonym">Mertensiothuria leucospilota</name>
    <dbReference type="NCBI Taxonomy" id="206669"/>
    <lineage>
        <taxon>Eukaryota</taxon>
        <taxon>Metazoa</taxon>
        <taxon>Echinodermata</taxon>
        <taxon>Eleutherozoa</taxon>
        <taxon>Echinozoa</taxon>
        <taxon>Holothuroidea</taxon>
        <taxon>Aspidochirotacea</taxon>
        <taxon>Aspidochirotida</taxon>
        <taxon>Holothuriidae</taxon>
        <taxon>Holothuria</taxon>
    </lineage>
</organism>
<sequence length="285" mass="33006">MFNIEQDNDNGQRNEPATVLSILNDFAGKTSAHAIPEVVLNPRIVAKLFWSLLLTVAFVIFCIQTSRLLSDYYTFRTNLDLVNSEEVAFPAVTICNFNRMKRSKLNESKRYQAVLDLEDKQFLKDLIDNPANYDWLWRNDYWSDFSPESQIPYTGSPQTVNGNRIRRETFIYESQFSFWDYSDGVEWSSLTGLFNELGDDFASKILDEIAPTKEELRIMGHQAEDFILQCNFNKAKCDYSNNMRAYTAYQKESQLKVHCLLDCLDSWSVLCTDILLYTVDQSSKA</sequence>
<dbReference type="GO" id="GO:0005886">
    <property type="term" value="C:plasma membrane"/>
    <property type="evidence" value="ECO:0007669"/>
    <property type="project" value="TreeGrafter"/>
</dbReference>
<evidence type="ECO:0000256" key="3">
    <source>
        <dbReference type="ARBA" id="ARBA00022461"/>
    </source>
</evidence>
<evidence type="ECO:0000256" key="1">
    <source>
        <dbReference type="ARBA" id="ARBA00004141"/>
    </source>
</evidence>
<evidence type="ECO:0000256" key="7">
    <source>
        <dbReference type="ARBA" id="ARBA00023065"/>
    </source>
</evidence>
<evidence type="ECO:0000256" key="9">
    <source>
        <dbReference type="ARBA" id="ARBA00023201"/>
    </source>
</evidence>
<dbReference type="InterPro" id="IPR001873">
    <property type="entry name" value="ENaC"/>
</dbReference>
<reference evidence="13" key="1">
    <citation type="submission" date="2021-10" db="EMBL/GenBank/DDBJ databases">
        <title>Tropical sea cucumber genome reveals ecological adaptation and Cuvierian tubules defense mechanism.</title>
        <authorList>
            <person name="Chen T."/>
        </authorList>
    </citation>
    <scope>NUCLEOTIDE SEQUENCE</scope>
    <source>
        <strain evidence="13">Nanhai2018</strain>
        <tissue evidence="13">Muscle</tissue>
    </source>
</reference>
<evidence type="ECO:0000256" key="12">
    <source>
        <dbReference type="SAM" id="Phobius"/>
    </source>
</evidence>
<dbReference type="PRINTS" id="PR01078">
    <property type="entry name" value="AMINACHANNEL"/>
</dbReference>
<evidence type="ECO:0000256" key="10">
    <source>
        <dbReference type="ARBA" id="ARBA00023303"/>
    </source>
</evidence>
<keyword evidence="10 11" id="KW-0407">Ion channel</keyword>
<keyword evidence="7 11" id="KW-0406">Ion transport</keyword>
<comment type="subcellular location">
    <subcellularLocation>
        <location evidence="1">Membrane</location>
        <topology evidence="1">Multi-pass membrane protein</topology>
    </subcellularLocation>
</comment>
<protein>
    <submittedName>
        <fullName evidence="13">Degenerin unc-8</fullName>
    </submittedName>
</protein>
<evidence type="ECO:0000256" key="5">
    <source>
        <dbReference type="ARBA" id="ARBA00022989"/>
    </source>
</evidence>
<name>A0A9Q1BCM9_HOLLE</name>
<dbReference type="PANTHER" id="PTHR11690:SF248">
    <property type="entry name" value="PICKPOCKET 17, ISOFORM A"/>
    <property type="match status" value="1"/>
</dbReference>
<dbReference type="GO" id="GO:0015280">
    <property type="term" value="F:ligand-gated sodium channel activity"/>
    <property type="evidence" value="ECO:0007669"/>
    <property type="project" value="TreeGrafter"/>
</dbReference>
<evidence type="ECO:0000313" key="13">
    <source>
        <dbReference type="EMBL" id="KAJ8022806.1"/>
    </source>
</evidence>
<evidence type="ECO:0000256" key="4">
    <source>
        <dbReference type="ARBA" id="ARBA00022692"/>
    </source>
</evidence>
<dbReference type="EMBL" id="JAIZAY010000020">
    <property type="protein sequence ID" value="KAJ8022806.1"/>
    <property type="molecule type" value="Genomic_DNA"/>
</dbReference>
<evidence type="ECO:0000256" key="6">
    <source>
        <dbReference type="ARBA" id="ARBA00023053"/>
    </source>
</evidence>
<comment type="caution">
    <text evidence="13">The sequence shown here is derived from an EMBL/GenBank/DDBJ whole genome shotgun (WGS) entry which is preliminary data.</text>
</comment>
<dbReference type="Gene3D" id="2.60.470.10">
    <property type="entry name" value="Acid-sensing ion channels like domains"/>
    <property type="match status" value="1"/>
</dbReference>
<comment type="similarity">
    <text evidence="11">Belongs to the amiloride-sensitive sodium channel (TC 1.A.6) family.</text>
</comment>
<keyword evidence="6" id="KW-0915">Sodium</keyword>